<reference evidence="2" key="1">
    <citation type="submission" date="2020-06" db="EMBL/GenBank/DDBJ databases">
        <title>Legume-microbial interactions unlock mineral nutrients during tropical forest succession.</title>
        <authorList>
            <person name="Epihov D.Z."/>
        </authorList>
    </citation>
    <scope>NUCLEOTIDE SEQUENCE [LARGE SCALE GENOMIC DNA]</scope>
    <source>
        <strain evidence="2">Pan2503</strain>
    </source>
</reference>
<dbReference type="SUPFAM" id="SSF56281">
    <property type="entry name" value="Metallo-hydrolase/oxidoreductase"/>
    <property type="match status" value="1"/>
</dbReference>
<keyword evidence="3" id="KW-1185">Reference proteome</keyword>
<dbReference type="InterPro" id="IPR001279">
    <property type="entry name" value="Metallo-B-lactamas"/>
</dbReference>
<feature type="domain" description="Metallo-beta-lactamase" evidence="1">
    <location>
        <begin position="2"/>
        <end position="74"/>
    </location>
</feature>
<dbReference type="GO" id="GO:0016787">
    <property type="term" value="F:hydrolase activity"/>
    <property type="evidence" value="ECO:0007669"/>
    <property type="project" value="UniProtKB-KW"/>
</dbReference>
<organism evidence="2 3">
    <name type="scientific">Candidatus Acidiferrum panamense</name>
    <dbReference type="NCBI Taxonomy" id="2741543"/>
    <lineage>
        <taxon>Bacteria</taxon>
        <taxon>Pseudomonadati</taxon>
        <taxon>Acidobacteriota</taxon>
        <taxon>Terriglobia</taxon>
        <taxon>Candidatus Acidiferrales</taxon>
        <taxon>Candidatus Acidiferrum</taxon>
    </lineage>
</organism>
<protein>
    <submittedName>
        <fullName evidence="2">MBL fold metallo-hydrolase</fullName>
    </submittedName>
</protein>
<dbReference type="Gene3D" id="3.60.15.10">
    <property type="entry name" value="Ribonuclease Z/Hydroxyacylglutathione hydrolase-like"/>
    <property type="match status" value="1"/>
</dbReference>
<evidence type="ECO:0000259" key="1">
    <source>
        <dbReference type="Pfam" id="PF00753"/>
    </source>
</evidence>
<proteinExistence type="predicted"/>
<accession>A0A7V8NMH7</accession>
<comment type="caution">
    <text evidence="2">The sequence shown here is derived from an EMBL/GenBank/DDBJ whole genome shotgun (WGS) entry which is preliminary data.</text>
</comment>
<dbReference type="PANTHER" id="PTHR43694:SF1">
    <property type="entry name" value="RIBONUCLEASE J"/>
    <property type="match status" value="1"/>
</dbReference>
<dbReference type="Pfam" id="PF00753">
    <property type="entry name" value="Lactamase_B"/>
    <property type="match status" value="1"/>
</dbReference>
<dbReference type="AlphaFoldDB" id="A0A7V8NMH7"/>
<feature type="non-terminal residue" evidence="2">
    <location>
        <position position="75"/>
    </location>
</feature>
<dbReference type="Proteomes" id="UP000567293">
    <property type="component" value="Unassembled WGS sequence"/>
</dbReference>
<dbReference type="EMBL" id="JACDQQ010000214">
    <property type="protein sequence ID" value="MBA0083770.1"/>
    <property type="molecule type" value="Genomic_DNA"/>
</dbReference>
<gene>
    <name evidence="2" type="ORF">HRJ53_02125</name>
</gene>
<sequence length="75" mass="8414">MNMLLLRLGDDIIVIDAGMMFPESELLGVDLVIPDISYLKQNRAKVRAIVLTHGHEDHIGALQYILRDLNVPVYG</sequence>
<evidence type="ECO:0000313" key="3">
    <source>
        <dbReference type="Proteomes" id="UP000567293"/>
    </source>
</evidence>
<name>A0A7V8NMH7_9BACT</name>
<dbReference type="InterPro" id="IPR036866">
    <property type="entry name" value="RibonucZ/Hydroxyglut_hydro"/>
</dbReference>
<dbReference type="PANTHER" id="PTHR43694">
    <property type="entry name" value="RIBONUCLEASE J"/>
    <property type="match status" value="1"/>
</dbReference>
<evidence type="ECO:0000313" key="2">
    <source>
        <dbReference type="EMBL" id="MBA0083770.1"/>
    </source>
</evidence>